<evidence type="ECO:0000313" key="22">
    <source>
        <dbReference type="EMBL" id="AKU97657.1"/>
    </source>
</evidence>
<feature type="transmembrane region" description="Helical" evidence="20">
    <location>
        <begin position="53"/>
        <end position="76"/>
    </location>
</feature>
<reference evidence="22 23" key="1">
    <citation type="submission" date="2015-08" db="EMBL/GenBank/DDBJ databases">
        <authorList>
            <person name="Babu N.S."/>
            <person name="Beckwith C.J."/>
            <person name="Beseler K.G."/>
            <person name="Brison A."/>
            <person name="Carone J.V."/>
            <person name="Caskin T.P."/>
            <person name="Diamond M."/>
            <person name="Durham M.E."/>
            <person name="Foxe J.M."/>
            <person name="Go M."/>
            <person name="Henderson B.A."/>
            <person name="Jones I.B."/>
            <person name="McGettigan J.A."/>
            <person name="Micheletti S.J."/>
            <person name="Nasrallah M.E."/>
            <person name="Ortiz D."/>
            <person name="Piller C.R."/>
            <person name="Privatt S.R."/>
            <person name="Schneider S.L."/>
            <person name="Sharp S."/>
            <person name="Smith T.C."/>
            <person name="Stanton J.D."/>
            <person name="Ullery H.E."/>
            <person name="Wilson R.J."/>
            <person name="Serrano M.G."/>
            <person name="Buck G."/>
            <person name="Lee V."/>
            <person name="Wang Y."/>
            <person name="Carvalho R."/>
            <person name="Voegtly L."/>
            <person name="Shi R."/>
            <person name="Duckworth R."/>
            <person name="Johnson A."/>
            <person name="Loviza R."/>
            <person name="Walstead R."/>
            <person name="Shah Z."/>
            <person name="Kiflezghi M."/>
            <person name="Wade K."/>
            <person name="Ball S.L."/>
            <person name="Bradley K.W."/>
            <person name="Asai D.J."/>
            <person name="Bowman C.A."/>
            <person name="Russell D.A."/>
            <person name="Pope W.H."/>
            <person name="Jacobs-Sera D."/>
            <person name="Hendrix R.W."/>
            <person name="Hatfull G.F."/>
        </authorList>
    </citation>
    <scope>NUCLEOTIDE SEQUENCE [LARGE SCALE GENOMIC DNA]</scope>
    <source>
        <strain evidence="22 23">DSM 27648</strain>
    </source>
</reference>
<evidence type="ECO:0000256" key="3">
    <source>
        <dbReference type="ARBA" id="ARBA00007090"/>
    </source>
</evidence>
<dbReference type="GO" id="GO:0006508">
    <property type="term" value="P:proteolysis"/>
    <property type="evidence" value="ECO:0007669"/>
    <property type="project" value="UniProtKB-KW"/>
</dbReference>
<feature type="domain" description="Formamidopyrimidine-DNA glycosylase catalytic" evidence="21">
    <location>
        <begin position="268"/>
        <end position="451"/>
    </location>
</feature>
<dbReference type="GO" id="GO:0016020">
    <property type="term" value="C:membrane"/>
    <property type="evidence" value="ECO:0007669"/>
    <property type="project" value="UniProtKB-SubCell"/>
</dbReference>
<dbReference type="GO" id="GO:0071555">
    <property type="term" value="P:cell wall organization"/>
    <property type="evidence" value="ECO:0007669"/>
    <property type="project" value="UniProtKB-KW"/>
</dbReference>
<evidence type="ECO:0000256" key="11">
    <source>
        <dbReference type="ARBA" id="ARBA00022960"/>
    </source>
</evidence>
<dbReference type="InterPro" id="IPR050396">
    <property type="entry name" value="Glycosyltr_51/Transpeptidase"/>
</dbReference>
<evidence type="ECO:0000256" key="13">
    <source>
        <dbReference type="ARBA" id="ARBA00022989"/>
    </source>
</evidence>
<comment type="catalytic activity">
    <reaction evidence="17">
        <text>Preferential cleavage: (Ac)2-L-Lys-D-Ala-|-D-Ala. Also transpeptidation of peptidyl-alanyl moieties that are N-acyl substituents of D-alanine.</text>
        <dbReference type="EC" id="3.4.16.4"/>
    </reaction>
</comment>
<feature type="compositionally biased region" description="Low complexity" evidence="19">
    <location>
        <begin position="829"/>
        <end position="841"/>
    </location>
</feature>
<feature type="region of interest" description="Disordered" evidence="19">
    <location>
        <begin position="814"/>
        <end position="865"/>
    </location>
</feature>
<dbReference type="PANTHER" id="PTHR32282:SF27">
    <property type="entry name" value="PENICILLIN-BINDING PROTEIN 1A"/>
    <property type="match status" value="1"/>
</dbReference>
<comment type="similarity">
    <text evidence="3">In the C-terminal section; belongs to the transpeptidase family.</text>
</comment>
<evidence type="ECO:0000256" key="14">
    <source>
        <dbReference type="ARBA" id="ARBA00023136"/>
    </source>
</evidence>
<dbReference type="InterPro" id="IPR001264">
    <property type="entry name" value="Glyco_trans_51"/>
</dbReference>
<dbReference type="FunFam" id="1.10.3810.10:FF:000001">
    <property type="entry name" value="Penicillin-binding protein 1A"/>
    <property type="match status" value="1"/>
</dbReference>
<dbReference type="AlphaFoldDB" id="A0A0K1PVV6"/>
<keyword evidence="11" id="KW-0133">Cell shape</keyword>
<dbReference type="InterPro" id="IPR001460">
    <property type="entry name" value="PCN-bd_Tpept"/>
</dbReference>
<name>A0A0K1PVV6_9BACT</name>
<dbReference type="SUPFAM" id="SSF53955">
    <property type="entry name" value="Lysozyme-like"/>
    <property type="match status" value="1"/>
</dbReference>
<evidence type="ECO:0000256" key="6">
    <source>
        <dbReference type="ARBA" id="ARBA00022670"/>
    </source>
</evidence>
<dbReference type="RefSeq" id="WP_146648760.1">
    <property type="nucleotide sequence ID" value="NZ_CP012333.1"/>
</dbReference>
<evidence type="ECO:0000256" key="12">
    <source>
        <dbReference type="ARBA" id="ARBA00022984"/>
    </source>
</evidence>
<evidence type="ECO:0000256" key="5">
    <source>
        <dbReference type="ARBA" id="ARBA00022645"/>
    </source>
</evidence>
<comment type="catalytic activity">
    <reaction evidence="18">
        <text>[GlcNAc-(1-&gt;4)-Mur2Ac(oyl-L-Ala-gamma-D-Glu-L-Lys-D-Ala-D-Ala)](n)-di-trans,octa-cis-undecaprenyl diphosphate + beta-D-GlcNAc-(1-&gt;4)-Mur2Ac(oyl-L-Ala-gamma-D-Glu-L-Lys-D-Ala-D-Ala)-di-trans,octa-cis-undecaprenyl diphosphate = [GlcNAc-(1-&gt;4)-Mur2Ac(oyl-L-Ala-gamma-D-Glu-L-Lys-D-Ala-D-Ala)](n+1)-di-trans,octa-cis-undecaprenyl diphosphate + di-trans,octa-cis-undecaprenyl diphosphate + H(+)</text>
        <dbReference type="Rhea" id="RHEA:23708"/>
        <dbReference type="Rhea" id="RHEA-COMP:9602"/>
        <dbReference type="Rhea" id="RHEA-COMP:9603"/>
        <dbReference type="ChEBI" id="CHEBI:15378"/>
        <dbReference type="ChEBI" id="CHEBI:58405"/>
        <dbReference type="ChEBI" id="CHEBI:60033"/>
        <dbReference type="ChEBI" id="CHEBI:78435"/>
        <dbReference type="EC" id="2.4.99.28"/>
    </reaction>
</comment>
<keyword evidence="5" id="KW-0121">Carboxypeptidase</keyword>
<evidence type="ECO:0000256" key="15">
    <source>
        <dbReference type="ARBA" id="ARBA00023268"/>
    </source>
</evidence>
<dbReference type="InterPro" id="IPR023346">
    <property type="entry name" value="Lysozyme-like_dom_sf"/>
</dbReference>
<evidence type="ECO:0000256" key="19">
    <source>
        <dbReference type="SAM" id="MobiDB-lite"/>
    </source>
</evidence>
<keyword evidence="10" id="KW-0378">Hydrolase</keyword>
<dbReference type="InterPro" id="IPR012319">
    <property type="entry name" value="FPG_cat"/>
</dbReference>
<evidence type="ECO:0000256" key="8">
    <source>
        <dbReference type="ARBA" id="ARBA00022679"/>
    </source>
</evidence>
<feature type="region of interest" description="Disordered" evidence="19">
    <location>
        <begin position="1"/>
        <end position="39"/>
    </location>
</feature>
<keyword evidence="14 20" id="KW-0472">Membrane</keyword>
<dbReference type="Gene3D" id="1.10.3810.10">
    <property type="entry name" value="Biosynthetic peptidoglycan transglycosylase-like"/>
    <property type="match status" value="1"/>
</dbReference>
<dbReference type="PATRIC" id="fig|1391654.3.peg.4378"/>
<accession>A0A0K1PVV6</accession>
<dbReference type="GO" id="GO:0009002">
    <property type="term" value="F:serine-type D-Ala-D-Ala carboxypeptidase activity"/>
    <property type="evidence" value="ECO:0007669"/>
    <property type="project" value="UniProtKB-EC"/>
</dbReference>
<dbReference type="STRING" id="1391654.AKJ09_04321"/>
<dbReference type="KEGG" id="llu:AKJ09_04321"/>
<dbReference type="Pfam" id="PF00912">
    <property type="entry name" value="Transgly"/>
    <property type="match status" value="1"/>
</dbReference>
<dbReference type="PROSITE" id="PS51068">
    <property type="entry name" value="FPG_CAT"/>
    <property type="match status" value="1"/>
</dbReference>
<keyword evidence="7" id="KW-0328">Glycosyltransferase</keyword>
<dbReference type="Gene3D" id="3.40.710.10">
    <property type="entry name" value="DD-peptidase/beta-lactamase superfamily"/>
    <property type="match status" value="2"/>
</dbReference>
<evidence type="ECO:0000256" key="9">
    <source>
        <dbReference type="ARBA" id="ARBA00022692"/>
    </source>
</evidence>
<evidence type="ECO:0000256" key="18">
    <source>
        <dbReference type="ARBA" id="ARBA00049902"/>
    </source>
</evidence>
<dbReference type="GO" id="GO:0008360">
    <property type="term" value="P:regulation of cell shape"/>
    <property type="evidence" value="ECO:0007669"/>
    <property type="project" value="UniProtKB-KW"/>
</dbReference>
<proteinExistence type="inferred from homology"/>
<dbReference type="UniPathway" id="UPA00219"/>
<evidence type="ECO:0000256" key="4">
    <source>
        <dbReference type="ARBA" id="ARBA00007739"/>
    </source>
</evidence>
<dbReference type="EMBL" id="CP012333">
    <property type="protein sequence ID" value="AKU97657.1"/>
    <property type="molecule type" value="Genomic_DNA"/>
</dbReference>
<keyword evidence="6" id="KW-0645">Protease</keyword>
<dbReference type="GO" id="GO:0008270">
    <property type="term" value="F:zinc ion binding"/>
    <property type="evidence" value="ECO:0007669"/>
    <property type="project" value="InterPro"/>
</dbReference>
<evidence type="ECO:0000256" key="20">
    <source>
        <dbReference type="SAM" id="Phobius"/>
    </source>
</evidence>
<comment type="similarity">
    <text evidence="4">In the N-terminal section; belongs to the glycosyltransferase 51 family.</text>
</comment>
<dbReference type="GO" id="GO:0030288">
    <property type="term" value="C:outer membrane-bounded periplasmic space"/>
    <property type="evidence" value="ECO:0007669"/>
    <property type="project" value="TreeGrafter"/>
</dbReference>
<feature type="compositionally biased region" description="Acidic residues" evidence="19">
    <location>
        <begin position="814"/>
        <end position="825"/>
    </location>
</feature>
<keyword evidence="15" id="KW-0511">Multifunctional enzyme</keyword>
<dbReference type="Proteomes" id="UP000064967">
    <property type="component" value="Chromosome"/>
</dbReference>
<organism evidence="22 23">
    <name type="scientific">Labilithrix luteola</name>
    <dbReference type="NCBI Taxonomy" id="1391654"/>
    <lineage>
        <taxon>Bacteria</taxon>
        <taxon>Pseudomonadati</taxon>
        <taxon>Myxococcota</taxon>
        <taxon>Polyangia</taxon>
        <taxon>Polyangiales</taxon>
        <taxon>Labilitrichaceae</taxon>
        <taxon>Labilithrix</taxon>
    </lineage>
</organism>
<feature type="compositionally biased region" description="Pro residues" evidence="19">
    <location>
        <begin position="842"/>
        <end position="865"/>
    </location>
</feature>
<dbReference type="GO" id="GO:0003906">
    <property type="term" value="F:DNA-(apurinic or apyrimidinic site) endonuclease activity"/>
    <property type="evidence" value="ECO:0007669"/>
    <property type="project" value="InterPro"/>
</dbReference>
<dbReference type="SUPFAM" id="SSF56601">
    <property type="entry name" value="beta-lactamase/transpeptidase-like"/>
    <property type="match status" value="1"/>
</dbReference>
<keyword evidence="8" id="KW-0808">Transferase</keyword>
<evidence type="ECO:0000256" key="17">
    <source>
        <dbReference type="ARBA" id="ARBA00034000"/>
    </source>
</evidence>
<dbReference type="GO" id="GO:0006284">
    <property type="term" value="P:base-excision repair"/>
    <property type="evidence" value="ECO:0007669"/>
    <property type="project" value="InterPro"/>
</dbReference>
<comment type="subcellular location">
    <subcellularLocation>
        <location evidence="1">Membrane</location>
    </subcellularLocation>
</comment>
<protein>
    <submittedName>
        <fullName evidence="22">Multimodular transpeptidase-transglycosylase</fullName>
    </submittedName>
</protein>
<dbReference type="OrthoDB" id="9766909at2"/>
<dbReference type="NCBIfam" id="TIGR02074">
    <property type="entry name" value="PBP_1a_fam"/>
    <property type="match status" value="1"/>
</dbReference>
<evidence type="ECO:0000313" key="23">
    <source>
        <dbReference type="Proteomes" id="UP000064967"/>
    </source>
</evidence>
<dbReference type="Pfam" id="PF00905">
    <property type="entry name" value="Transpeptidase"/>
    <property type="match status" value="1"/>
</dbReference>
<dbReference type="InterPro" id="IPR036950">
    <property type="entry name" value="PBP_transglycosylase"/>
</dbReference>
<evidence type="ECO:0000256" key="7">
    <source>
        <dbReference type="ARBA" id="ARBA00022676"/>
    </source>
</evidence>
<comment type="pathway">
    <text evidence="2">Cell wall biogenesis; peptidoglycan biosynthesis.</text>
</comment>
<sequence length="865" mass="92544">MSSAAPGVPKNVRASSRPPEAPRESLLSQVVGAPKPKTDDSRRAKVLRIAKRWAIGLGIAAAVLAMSAAVTGWLLVRHYEADLPSVAELERGYHPSQVTRVLARDGTLLAELFTERRTVVRIDDLPPQVKLAVLAAEDANFYNHEGINYLGIARAFVVNLRAGRTRQGGSTITQQVIKNILLDTQERTYKRKMREALLARRLEQELCPSCGSDEEGKRRRKDKILELYLNHIYLGGGRYGIEEAAKYNFGKSARELTVAEAAMLAGVPAGPEIYSPKRDLKRALSRREFVLGQMRAKGFLNDAQYEAAKDEPVRLSPSQEVESELAPEAVTLAKKLLFELEPDRGPRGGFTITTTIDPHVQAAARKASRENVQAYDKRHGLLAPFKAAAVASTKGKKAPAQVPVFEGTPNFEAHKVLTGAVIGHDDLTGTIDVRVGTVTGSIKLADYKRYNPQNLAPSQFAEVGARLRVSLLAPVPTEKGDGETPHEKAIANAKVPLRLELGPETASVVVDVRTRQILSIVGSYEGTSGGLDRSSQSRRQPGSTFKPIVYSYAIHARRYTPASLIDIQPTTFAGGYKPSNYEGYAGSDPLRLREVLANSVNIGAVRVLEDVGPASVVDWAKALGISSALKPDLSLALGSYEVHPSELVAAYATFAAGGMYEEPRLVTRIVGPDGKDVALKEPPPPRRVLEPAEAYVTTSMLQSVVDHGTATRAKALARPVAGKTGTSNEAKDTWFAGYSTEIAAVVWVGYDDAKPLGSGETGGSTALPAWVALMKAAHENKPRAEFPRPPGVAVVSIDPKSGKRAPEGFEGAIDEVFLEGTEPSEADMAGADSGAGAADAATPPPTPASPPGSLTPPPEPDGVNL</sequence>
<keyword evidence="16" id="KW-0961">Cell wall biogenesis/degradation</keyword>
<keyword evidence="9 20" id="KW-0812">Transmembrane</keyword>
<dbReference type="GO" id="GO:0019104">
    <property type="term" value="F:DNA N-glycosylase activity"/>
    <property type="evidence" value="ECO:0007669"/>
    <property type="project" value="InterPro"/>
</dbReference>
<evidence type="ECO:0000256" key="10">
    <source>
        <dbReference type="ARBA" id="ARBA00022801"/>
    </source>
</evidence>
<dbReference type="GO" id="GO:0008658">
    <property type="term" value="F:penicillin binding"/>
    <property type="evidence" value="ECO:0007669"/>
    <property type="project" value="InterPro"/>
</dbReference>
<dbReference type="InterPro" id="IPR012338">
    <property type="entry name" value="Beta-lactam/transpept-like"/>
</dbReference>
<dbReference type="GO" id="GO:0008955">
    <property type="term" value="F:peptidoglycan glycosyltransferase activity"/>
    <property type="evidence" value="ECO:0007669"/>
    <property type="project" value="UniProtKB-EC"/>
</dbReference>
<keyword evidence="12" id="KW-0573">Peptidoglycan synthesis</keyword>
<evidence type="ECO:0000256" key="2">
    <source>
        <dbReference type="ARBA" id="ARBA00004752"/>
    </source>
</evidence>
<evidence type="ECO:0000256" key="16">
    <source>
        <dbReference type="ARBA" id="ARBA00023316"/>
    </source>
</evidence>
<evidence type="ECO:0000259" key="21">
    <source>
        <dbReference type="PROSITE" id="PS51068"/>
    </source>
</evidence>
<keyword evidence="13 20" id="KW-1133">Transmembrane helix</keyword>
<gene>
    <name evidence="22" type="ORF">AKJ09_04321</name>
</gene>
<dbReference type="PANTHER" id="PTHR32282">
    <property type="entry name" value="BINDING PROTEIN TRANSPEPTIDASE, PUTATIVE-RELATED"/>
    <property type="match status" value="1"/>
</dbReference>
<evidence type="ECO:0000256" key="1">
    <source>
        <dbReference type="ARBA" id="ARBA00004370"/>
    </source>
</evidence>
<dbReference type="GO" id="GO:0009252">
    <property type="term" value="P:peptidoglycan biosynthetic process"/>
    <property type="evidence" value="ECO:0007669"/>
    <property type="project" value="UniProtKB-UniPathway"/>
</dbReference>
<keyword evidence="23" id="KW-1185">Reference proteome</keyword>